<organism evidence="1 2">
    <name type="scientific">Aspergillus welwitschiae</name>
    <dbReference type="NCBI Taxonomy" id="1341132"/>
    <lineage>
        <taxon>Eukaryota</taxon>
        <taxon>Fungi</taxon>
        <taxon>Dikarya</taxon>
        <taxon>Ascomycota</taxon>
        <taxon>Pezizomycotina</taxon>
        <taxon>Eurotiomycetes</taxon>
        <taxon>Eurotiomycetidae</taxon>
        <taxon>Eurotiales</taxon>
        <taxon>Aspergillaceae</taxon>
        <taxon>Aspergillus</taxon>
        <taxon>Aspergillus subgen. Circumdati</taxon>
    </lineage>
</organism>
<keyword evidence="2" id="KW-1185">Reference proteome</keyword>
<gene>
    <name evidence="1" type="ORF">BDQ94DRAFT_132745</name>
</gene>
<dbReference type="RefSeq" id="XP_026632272.1">
    <property type="nucleotide sequence ID" value="XM_026764120.1"/>
</dbReference>
<evidence type="ECO:0000313" key="2">
    <source>
        <dbReference type="Proteomes" id="UP000253729"/>
    </source>
</evidence>
<dbReference type="EMBL" id="KZ852032">
    <property type="protein sequence ID" value="RDH39250.1"/>
    <property type="molecule type" value="Genomic_DNA"/>
</dbReference>
<dbReference type="Proteomes" id="UP000253729">
    <property type="component" value="Unassembled WGS sequence"/>
</dbReference>
<sequence length="85" mass="9999">MMKRIIDFFGAFFFVGGKLHARMIVYVWMSFFFYLDIPCDRLHANDILLDVFEQRESQIMEAEEASPDIERVNENANQGRAFSGR</sequence>
<name>A0A3F3QJS4_9EURO</name>
<protein>
    <submittedName>
        <fullName evidence="1">Uncharacterized protein</fullName>
    </submittedName>
</protein>
<dbReference type="GeneID" id="38132476"/>
<proteinExistence type="predicted"/>
<accession>A0A3F3QJS4</accession>
<evidence type="ECO:0000313" key="1">
    <source>
        <dbReference type="EMBL" id="RDH39250.1"/>
    </source>
</evidence>
<reference evidence="1 2" key="1">
    <citation type="submission" date="2018-07" db="EMBL/GenBank/DDBJ databases">
        <title>The genomes of Aspergillus section Nigri reveals drivers in fungal speciation.</title>
        <authorList>
            <consortium name="DOE Joint Genome Institute"/>
            <person name="Vesth T.C."/>
            <person name="Nybo J."/>
            <person name="Theobald S."/>
            <person name="Brandl J."/>
            <person name="Frisvad J.C."/>
            <person name="Nielsen K.F."/>
            <person name="Lyhne E.K."/>
            <person name="Kogle M.E."/>
            <person name="Kuo A."/>
            <person name="Riley R."/>
            <person name="Clum A."/>
            <person name="Nolan M."/>
            <person name="Lipzen A."/>
            <person name="Salamov A."/>
            <person name="Henrissat B."/>
            <person name="Wiebenga A."/>
            <person name="De vries R.P."/>
            <person name="Grigoriev I.V."/>
            <person name="Mortensen U.H."/>
            <person name="Andersen M.R."/>
            <person name="Baker S.E."/>
        </authorList>
    </citation>
    <scope>NUCLEOTIDE SEQUENCE [LARGE SCALE GENOMIC DNA]</scope>
    <source>
        <strain evidence="1 2">CBS 139.54b</strain>
    </source>
</reference>
<dbReference type="AlphaFoldDB" id="A0A3F3QJS4"/>